<protein>
    <submittedName>
        <fullName evidence="1">Organic hydroperoxide reductase OsmC/OhrA</fullName>
    </submittedName>
</protein>
<sequence length="154" mass="16932">MAEYTAKVMWTRGSQSFLDNRYSRAHSWQFDGGTQVPASSSPHVVPLPYSDPAAVDPEEAFVASLSSCHMLWFLAIAAKQGFAIDQYEDNPVGVMAKDAQGRMAMTQVTLYPRVTFTDNNPTPEQLGTLHHQAHEQCFIANSVITAVDCKPVLA</sequence>
<dbReference type="InterPro" id="IPR052707">
    <property type="entry name" value="OsmC_Ohr_Peroxiredoxin"/>
</dbReference>
<dbReference type="Proteomes" id="UP000242915">
    <property type="component" value="Unassembled WGS sequence"/>
</dbReference>
<dbReference type="Pfam" id="PF02566">
    <property type="entry name" value="OsmC"/>
    <property type="match status" value="1"/>
</dbReference>
<dbReference type="PANTHER" id="PTHR42830">
    <property type="entry name" value="OSMOTICALLY INDUCIBLE FAMILY PROTEIN"/>
    <property type="match status" value="1"/>
</dbReference>
<evidence type="ECO:0000313" key="1">
    <source>
        <dbReference type="EMBL" id="SNR94810.1"/>
    </source>
</evidence>
<dbReference type="RefSeq" id="WP_010483853.1">
    <property type="nucleotide sequence ID" value="NZ_FZOG01000001.1"/>
</dbReference>
<dbReference type="EMBL" id="FZOG01000001">
    <property type="protein sequence ID" value="SNR94810.1"/>
    <property type="molecule type" value="Genomic_DNA"/>
</dbReference>
<gene>
    <name evidence="1" type="ORF">SAMN05216255_1180</name>
</gene>
<accession>A0A239AGY7</accession>
<name>A0A239AGY7_9PSED</name>
<dbReference type="InterPro" id="IPR015946">
    <property type="entry name" value="KH_dom-like_a/b"/>
</dbReference>
<dbReference type="AlphaFoldDB" id="A0A239AGY7"/>
<organism evidence="1 2">
    <name type="scientific">Pseudomonas segetis</name>
    <dbReference type="NCBI Taxonomy" id="298908"/>
    <lineage>
        <taxon>Bacteria</taxon>
        <taxon>Pseudomonadati</taxon>
        <taxon>Pseudomonadota</taxon>
        <taxon>Gammaproteobacteria</taxon>
        <taxon>Pseudomonadales</taxon>
        <taxon>Pseudomonadaceae</taxon>
        <taxon>Pseudomonas</taxon>
    </lineage>
</organism>
<proteinExistence type="predicted"/>
<dbReference type="InterPro" id="IPR003718">
    <property type="entry name" value="OsmC/Ohr_fam"/>
</dbReference>
<dbReference type="InterPro" id="IPR036102">
    <property type="entry name" value="OsmC/Ohrsf"/>
</dbReference>
<dbReference type="SUPFAM" id="SSF82784">
    <property type="entry name" value="OsmC-like"/>
    <property type="match status" value="1"/>
</dbReference>
<evidence type="ECO:0000313" key="2">
    <source>
        <dbReference type="Proteomes" id="UP000242915"/>
    </source>
</evidence>
<reference evidence="2" key="1">
    <citation type="submission" date="2017-06" db="EMBL/GenBank/DDBJ databases">
        <authorList>
            <person name="Varghese N."/>
            <person name="Submissions S."/>
        </authorList>
    </citation>
    <scope>NUCLEOTIDE SEQUENCE [LARGE SCALE GENOMIC DNA]</scope>
    <source>
        <strain evidence="2">CIP 108523</strain>
    </source>
</reference>
<dbReference type="PANTHER" id="PTHR42830:SF2">
    <property type="entry name" value="OSMC_OHR FAMILY PROTEIN"/>
    <property type="match status" value="1"/>
</dbReference>
<keyword evidence="2" id="KW-1185">Reference proteome</keyword>
<dbReference type="Gene3D" id="3.30.300.20">
    <property type="match status" value="1"/>
</dbReference>